<feature type="compositionally biased region" description="Polar residues" evidence="1">
    <location>
        <begin position="68"/>
        <end position="82"/>
    </location>
</feature>
<dbReference type="PROSITE" id="PS51257">
    <property type="entry name" value="PROKAR_LIPOPROTEIN"/>
    <property type="match status" value="1"/>
</dbReference>
<feature type="compositionally biased region" description="Low complexity" evidence="1">
    <location>
        <begin position="83"/>
        <end position="93"/>
    </location>
</feature>
<dbReference type="EMBL" id="UINC01012887">
    <property type="protein sequence ID" value="SVA56027.1"/>
    <property type="molecule type" value="Genomic_DNA"/>
</dbReference>
<gene>
    <name evidence="2" type="ORF">METZ01_LOCUS108881</name>
</gene>
<feature type="compositionally biased region" description="Basic and acidic residues" evidence="1">
    <location>
        <begin position="94"/>
        <end position="108"/>
    </location>
</feature>
<reference evidence="2" key="1">
    <citation type="submission" date="2018-05" db="EMBL/GenBank/DDBJ databases">
        <authorList>
            <person name="Lanie J.A."/>
            <person name="Ng W.-L."/>
            <person name="Kazmierczak K.M."/>
            <person name="Andrzejewski T.M."/>
            <person name="Davidsen T.M."/>
            <person name="Wayne K.J."/>
            <person name="Tettelin H."/>
            <person name="Glass J.I."/>
            <person name="Rusch D."/>
            <person name="Podicherti R."/>
            <person name="Tsui H.-C.T."/>
            <person name="Winkler M.E."/>
        </authorList>
    </citation>
    <scope>NUCLEOTIDE SEQUENCE</scope>
</reference>
<evidence type="ECO:0000313" key="2">
    <source>
        <dbReference type="EMBL" id="SVA56027.1"/>
    </source>
</evidence>
<organism evidence="2">
    <name type="scientific">marine metagenome</name>
    <dbReference type="NCBI Taxonomy" id="408172"/>
    <lineage>
        <taxon>unclassified sequences</taxon>
        <taxon>metagenomes</taxon>
        <taxon>ecological metagenomes</taxon>
    </lineage>
</organism>
<name>A0A381WVT6_9ZZZZ</name>
<sequence length="262" mass="29435">MIMNKIIPTLLLIILLLSAAGCGGTVKPQVPAHAVKKKEQTGATVKVDEKLTKKTVLAETKSARKTPKQQTAAVPKTTTGNSVKEQTVATAKATTKEKTTSKKTDPLKDNPYSNSIRVKTIYELAAETKPILFLNHDEFETADEYKVRVSEQVKLMKEIVMMTSQKMDIKKAQRIQVAKEKEFRSKTIIENIMAESASPVEFTPEDIGRYNPEQETFPVILHQTQYQISVPREEARTFKANFKSVKIKGIKQLKPQYDVKIT</sequence>
<dbReference type="AlphaFoldDB" id="A0A381WVT6"/>
<feature type="non-terminal residue" evidence="2">
    <location>
        <position position="262"/>
    </location>
</feature>
<evidence type="ECO:0000256" key="1">
    <source>
        <dbReference type="SAM" id="MobiDB-lite"/>
    </source>
</evidence>
<accession>A0A381WVT6</accession>
<protein>
    <submittedName>
        <fullName evidence="2">Uncharacterized protein</fullName>
    </submittedName>
</protein>
<proteinExistence type="predicted"/>
<feature type="region of interest" description="Disordered" evidence="1">
    <location>
        <begin position="59"/>
        <end position="108"/>
    </location>
</feature>